<keyword evidence="7" id="KW-0482">Metalloprotease</keyword>
<dbReference type="GO" id="GO:0004222">
    <property type="term" value="F:metalloendopeptidase activity"/>
    <property type="evidence" value="ECO:0007669"/>
    <property type="project" value="InterPro"/>
</dbReference>
<evidence type="ECO:0000256" key="1">
    <source>
        <dbReference type="ARBA" id="ARBA00001947"/>
    </source>
</evidence>
<feature type="domain" description="Lysine-specific metallo-endopeptidase" evidence="9">
    <location>
        <begin position="66"/>
        <end position="202"/>
    </location>
</feature>
<evidence type="ECO:0000256" key="2">
    <source>
        <dbReference type="ARBA" id="ARBA00010279"/>
    </source>
</evidence>
<feature type="signal peptide" evidence="8">
    <location>
        <begin position="1"/>
        <end position="19"/>
    </location>
</feature>
<keyword evidence="11" id="KW-1185">Reference proteome</keyword>
<keyword evidence="3" id="KW-0645">Protease</keyword>
<sequence>MPSLKSFSLLLASALLAGAAPPLNGRSETGSLKAASWPTFQQCEGRETVIAKAANDAQILGKATKDYVASLKGPTPRYTTWFGNFTLARHATALNIYSTIHTNDYLGYTYICDCDLPGLPEDVVAYVYPYQHGMVHLCPEFFRRNTTGKNTQAGSILHEATHFSDNGATEDWVSGTDNSLKLAIDDPDKAINNAANYKYFAENVPFLN</sequence>
<evidence type="ECO:0000256" key="4">
    <source>
        <dbReference type="ARBA" id="ARBA00022723"/>
    </source>
</evidence>
<name>A0A8H5B0Z5_9AGAR</name>
<comment type="caution">
    <text evidence="10">The sequence shown here is derived from an EMBL/GenBank/DDBJ whole genome shotgun (WGS) entry which is preliminary data.</text>
</comment>
<dbReference type="GO" id="GO:0046872">
    <property type="term" value="F:metal ion binding"/>
    <property type="evidence" value="ECO:0007669"/>
    <property type="project" value="UniProtKB-KW"/>
</dbReference>
<protein>
    <recommendedName>
        <fullName evidence="9">Lysine-specific metallo-endopeptidase domain-containing protein</fullName>
    </recommendedName>
</protein>
<evidence type="ECO:0000256" key="7">
    <source>
        <dbReference type="ARBA" id="ARBA00023049"/>
    </source>
</evidence>
<dbReference type="InterPro" id="IPR029463">
    <property type="entry name" value="Lys_MEP"/>
</dbReference>
<evidence type="ECO:0000256" key="5">
    <source>
        <dbReference type="ARBA" id="ARBA00022801"/>
    </source>
</evidence>
<feature type="chain" id="PRO_5034788656" description="Lysine-specific metallo-endopeptidase domain-containing protein" evidence="8">
    <location>
        <begin position="20"/>
        <end position="208"/>
    </location>
</feature>
<dbReference type="Proteomes" id="UP000541558">
    <property type="component" value="Unassembled WGS sequence"/>
</dbReference>
<evidence type="ECO:0000313" key="11">
    <source>
        <dbReference type="Proteomes" id="UP000541558"/>
    </source>
</evidence>
<dbReference type="PANTHER" id="PTHR37016:SF3">
    <property type="entry name" value="NEUTRAL PROTEASE 2-RELATED"/>
    <property type="match status" value="1"/>
</dbReference>
<dbReference type="Gene3D" id="3.40.390.10">
    <property type="entry name" value="Collagenase (Catalytic Domain)"/>
    <property type="match status" value="1"/>
</dbReference>
<dbReference type="PANTHER" id="PTHR37016">
    <property type="match status" value="1"/>
</dbReference>
<dbReference type="Pfam" id="PF14521">
    <property type="entry name" value="Aspzincin_M35"/>
    <property type="match status" value="1"/>
</dbReference>
<dbReference type="EMBL" id="JAACJK010000221">
    <property type="protein sequence ID" value="KAF5314719.1"/>
    <property type="molecule type" value="Genomic_DNA"/>
</dbReference>
<dbReference type="SUPFAM" id="SSF55486">
    <property type="entry name" value="Metalloproteases ('zincins'), catalytic domain"/>
    <property type="match status" value="1"/>
</dbReference>
<dbReference type="InterPro" id="IPR024079">
    <property type="entry name" value="MetalloPept_cat_dom_sf"/>
</dbReference>
<evidence type="ECO:0000256" key="6">
    <source>
        <dbReference type="ARBA" id="ARBA00022833"/>
    </source>
</evidence>
<dbReference type="AlphaFoldDB" id="A0A8H5B0Z5"/>
<keyword evidence="8" id="KW-0732">Signal</keyword>
<organism evidence="10 11">
    <name type="scientific">Ephemerocybe angulata</name>
    <dbReference type="NCBI Taxonomy" id="980116"/>
    <lineage>
        <taxon>Eukaryota</taxon>
        <taxon>Fungi</taxon>
        <taxon>Dikarya</taxon>
        <taxon>Basidiomycota</taxon>
        <taxon>Agaricomycotina</taxon>
        <taxon>Agaricomycetes</taxon>
        <taxon>Agaricomycetidae</taxon>
        <taxon>Agaricales</taxon>
        <taxon>Agaricineae</taxon>
        <taxon>Psathyrellaceae</taxon>
        <taxon>Ephemerocybe</taxon>
    </lineage>
</organism>
<evidence type="ECO:0000259" key="9">
    <source>
        <dbReference type="SMART" id="SM01351"/>
    </source>
</evidence>
<keyword evidence="4" id="KW-0479">Metal-binding</keyword>
<accession>A0A8H5B0Z5</accession>
<comment type="similarity">
    <text evidence="2">Belongs to the peptidase M35 family.</text>
</comment>
<evidence type="ECO:0000313" key="10">
    <source>
        <dbReference type="EMBL" id="KAF5314719.1"/>
    </source>
</evidence>
<comment type="cofactor">
    <cofactor evidence="1">
        <name>Zn(2+)</name>
        <dbReference type="ChEBI" id="CHEBI:29105"/>
    </cofactor>
</comment>
<keyword evidence="6" id="KW-0862">Zinc</keyword>
<dbReference type="GO" id="GO:0006508">
    <property type="term" value="P:proteolysis"/>
    <property type="evidence" value="ECO:0007669"/>
    <property type="project" value="UniProtKB-KW"/>
</dbReference>
<evidence type="ECO:0000256" key="3">
    <source>
        <dbReference type="ARBA" id="ARBA00022670"/>
    </source>
</evidence>
<reference evidence="10 11" key="1">
    <citation type="journal article" date="2020" name="ISME J.">
        <title>Uncovering the hidden diversity of litter-decomposition mechanisms in mushroom-forming fungi.</title>
        <authorList>
            <person name="Floudas D."/>
            <person name="Bentzer J."/>
            <person name="Ahren D."/>
            <person name="Johansson T."/>
            <person name="Persson P."/>
            <person name="Tunlid A."/>
        </authorList>
    </citation>
    <scope>NUCLEOTIDE SEQUENCE [LARGE SCALE GENOMIC DNA]</scope>
    <source>
        <strain evidence="10 11">CBS 175.51</strain>
    </source>
</reference>
<evidence type="ECO:0000256" key="8">
    <source>
        <dbReference type="SAM" id="SignalP"/>
    </source>
</evidence>
<dbReference type="SMART" id="SM01351">
    <property type="entry name" value="Aspzincin_M35"/>
    <property type="match status" value="1"/>
</dbReference>
<proteinExistence type="inferred from homology"/>
<keyword evidence="5" id="KW-0378">Hydrolase</keyword>
<dbReference type="OrthoDB" id="2739852at2759"/>
<gene>
    <name evidence="10" type="ORF">D9611_007271</name>
</gene>
<dbReference type="InterPro" id="IPR050414">
    <property type="entry name" value="Fungal_M35_metalloproteases"/>
</dbReference>